<organism evidence="3 4">
    <name type="scientific">Candidatus Woesebacteria bacterium GW2011_GWA1_39_8</name>
    <dbReference type="NCBI Taxonomy" id="1618552"/>
    <lineage>
        <taxon>Bacteria</taxon>
        <taxon>Candidatus Woeseibacteriota</taxon>
    </lineage>
</organism>
<feature type="coiled-coil region" evidence="1">
    <location>
        <begin position="21"/>
        <end position="144"/>
    </location>
</feature>
<dbReference type="PATRIC" id="fig|1618552.3.peg.988"/>
<dbReference type="Proteomes" id="UP000034793">
    <property type="component" value="Unassembled WGS sequence"/>
</dbReference>
<proteinExistence type="predicted"/>
<dbReference type="InterPro" id="IPR019219">
    <property type="entry name" value="DUF2130"/>
</dbReference>
<dbReference type="EMBL" id="LBXL01000047">
    <property type="protein sequence ID" value="KKR28549.1"/>
    <property type="molecule type" value="Genomic_DNA"/>
</dbReference>
<evidence type="ECO:0000313" key="3">
    <source>
        <dbReference type="EMBL" id="KKR28549.1"/>
    </source>
</evidence>
<dbReference type="InterPro" id="IPR013087">
    <property type="entry name" value="Znf_C2H2_type"/>
</dbReference>
<reference evidence="3 4" key="1">
    <citation type="journal article" date="2015" name="Nature">
        <title>rRNA introns, odd ribosomes, and small enigmatic genomes across a large radiation of phyla.</title>
        <authorList>
            <person name="Brown C.T."/>
            <person name="Hug L.A."/>
            <person name="Thomas B.C."/>
            <person name="Sharon I."/>
            <person name="Castelle C.J."/>
            <person name="Singh A."/>
            <person name="Wilkins M.J."/>
            <person name="Williams K.H."/>
            <person name="Banfield J.F."/>
        </authorList>
    </citation>
    <scope>NUCLEOTIDE SEQUENCE [LARGE SCALE GENOMIC DNA]</scope>
</reference>
<dbReference type="Pfam" id="PF09903">
    <property type="entry name" value="DUF2130"/>
    <property type="match status" value="1"/>
</dbReference>
<sequence>MKNTIKCPKCGHEFSASEGLMAHLKEEASQEVEKKVRAEVENEKSLELQDLKKALQEKDGKINDFREKELKLLGDKRKLEDEKKDLGLEVQRKLDEGRGQIEEKAYQKANEDHKFKDLEKEKLINDLKKSLEDAQRKAQQGSMQTQGEVGELDLQETLGKLFPTDDISEVKKGELGGDVRQIVRTPIGTECGMMLWERKRTKAWQEDWVKKLKEDMRRDKALLGIIVTEVLPKDFKKEIGERNGIWIVTAGFVEPLARLLRQNLYDVAKGKAITLNKQGKAEELYDFVTGQDFIQQVERMVEIYLEMRSQITKERVLSEKLWKQREMQVDGLLKGISGIYGGMQLIAGTALPQVRSLEAPEDDVSK</sequence>
<evidence type="ECO:0000259" key="2">
    <source>
        <dbReference type="PROSITE" id="PS50157"/>
    </source>
</evidence>
<name>A0A0G0PK16_9BACT</name>
<evidence type="ECO:0000313" key="4">
    <source>
        <dbReference type="Proteomes" id="UP000034793"/>
    </source>
</evidence>
<feature type="domain" description="C2H2-type" evidence="2">
    <location>
        <begin position="5"/>
        <end position="35"/>
    </location>
</feature>
<gene>
    <name evidence="3" type="ORF">UT61_C0047G0003</name>
</gene>
<keyword evidence="1" id="KW-0175">Coiled coil</keyword>
<comment type="caution">
    <text evidence="3">The sequence shown here is derived from an EMBL/GenBank/DDBJ whole genome shotgun (WGS) entry which is preliminary data.</text>
</comment>
<dbReference type="PROSITE" id="PS50157">
    <property type="entry name" value="ZINC_FINGER_C2H2_2"/>
    <property type="match status" value="1"/>
</dbReference>
<dbReference type="AlphaFoldDB" id="A0A0G0PK16"/>
<evidence type="ECO:0000256" key="1">
    <source>
        <dbReference type="SAM" id="Coils"/>
    </source>
</evidence>
<accession>A0A0G0PK16</accession>
<protein>
    <recommendedName>
        <fullName evidence="2">C2H2-type domain-containing protein</fullName>
    </recommendedName>
</protein>